<proteinExistence type="predicted"/>
<dbReference type="EMBL" id="CP104013">
    <property type="protein sequence ID" value="UYP45742.1"/>
    <property type="molecule type" value="Genomic_DNA"/>
</dbReference>
<dbReference type="Pfam" id="PF08241">
    <property type="entry name" value="Methyltransf_11"/>
    <property type="match status" value="1"/>
</dbReference>
<sequence>MASYDPKAFYDAMSKAYDEKTSTGVWNEMYDRPNVIALIPEANVLDVLEVGCGSGGLTKWLVNQEYHVSAFDISPNLLKIAQGKVGAKAKLFVADATKPLTMISSNSVDLIVSSLVFHYIEDWDPLFKELKRVLRSSGSIVFSTHHPHADWIWCEKENYFTKEIYEETWTVAGHPYLVQYYHRTLMEMFEIFKKNGFYVDELKEPFPLPEVKKIDLKTYEKLTSKPNFLYFRLKKQKIAS</sequence>
<dbReference type="PANTHER" id="PTHR43861">
    <property type="entry name" value="TRANS-ACONITATE 2-METHYLTRANSFERASE-RELATED"/>
    <property type="match status" value="1"/>
</dbReference>
<dbReference type="InterPro" id="IPR013216">
    <property type="entry name" value="Methyltransf_11"/>
</dbReference>
<dbReference type="EC" id="2.1.1.163" evidence="2"/>
<accession>A0ABY6HTR0</accession>
<name>A0ABY6HTR0_9ARCH</name>
<evidence type="ECO:0000313" key="2">
    <source>
        <dbReference type="EMBL" id="UYP45742.1"/>
    </source>
</evidence>
<organism evidence="2 3">
    <name type="scientific">Candidatus Lokiarchaeum ossiferum</name>
    <dbReference type="NCBI Taxonomy" id="2951803"/>
    <lineage>
        <taxon>Archaea</taxon>
        <taxon>Promethearchaeati</taxon>
        <taxon>Promethearchaeota</taxon>
        <taxon>Promethearchaeia</taxon>
        <taxon>Promethearchaeales</taxon>
        <taxon>Promethearchaeaceae</taxon>
        <taxon>Candidatus Lokiarchaeum</taxon>
    </lineage>
</organism>
<dbReference type="CDD" id="cd02440">
    <property type="entry name" value="AdoMet_MTases"/>
    <property type="match status" value="1"/>
</dbReference>
<evidence type="ECO:0000259" key="1">
    <source>
        <dbReference type="Pfam" id="PF08241"/>
    </source>
</evidence>
<dbReference type="GO" id="GO:0032259">
    <property type="term" value="P:methylation"/>
    <property type="evidence" value="ECO:0007669"/>
    <property type="project" value="UniProtKB-KW"/>
</dbReference>
<feature type="domain" description="Methyltransferase type 11" evidence="1">
    <location>
        <begin position="48"/>
        <end position="142"/>
    </location>
</feature>
<reference evidence="2" key="1">
    <citation type="submission" date="2022-09" db="EMBL/GenBank/DDBJ databases">
        <title>Actin cytoskeleton and complex cell architecture in an #Asgard archaeon.</title>
        <authorList>
            <person name="Ponce Toledo R.I."/>
            <person name="Schleper C."/>
            <person name="Rodrigues Oliveira T."/>
            <person name="Wollweber F."/>
            <person name="Xu J."/>
            <person name="Rittmann S."/>
            <person name="Klingl A."/>
            <person name="Pilhofer M."/>
        </authorList>
    </citation>
    <scope>NUCLEOTIDE SEQUENCE</scope>
    <source>
        <strain evidence="2">B-35</strain>
    </source>
</reference>
<keyword evidence="2" id="KW-0489">Methyltransferase</keyword>
<gene>
    <name evidence="2" type="ORF">NEF87_002027</name>
</gene>
<dbReference type="Proteomes" id="UP001208689">
    <property type="component" value="Chromosome"/>
</dbReference>
<keyword evidence="2" id="KW-0808">Transferase</keyword>
<evidence type="ECO:0000313" key="3">
    <source>
        <dbReference type="Proteomes" id="UP001208689"/>
    </source>
</evidence>
<keyword evidence="3" id="KW-1185">Reference proteome</keyword>
<dbReference type="Gene3D" id="3.40.50.150">
    <property type="entry name" value="Vaccinia Virus protein VP39"/>
    <property type="match status" value="1"/>
</dbReference>
<dbReference type="SUPFAM" id="SSF53335">
    <property type="entry name" value="S-adenosyl-L-methionine-dependent methyltransferases"/>
    <property type="match status" value="1"/>
</dbReference>
<dbReference type="InterPro" id="IPR029063">
    <property type="entry name" value="SAM-dependent_MTases_sf"/>
</dbReference>
<protein>
    <submittedName>
        <fullName evidence="2">2-methoxy-6-polyprenyl-1,4-benzoquinol methylase, mitochondrial</fullName>
        <ecNumber evidence="2">2.1.1.163</ecNumber>
    </submittedName>
</protein>
<dbReference type="GO" id="GO:0043770">
    <property type="term" value="F:demethylmenaquinone methyltransferase activity"/>
    <property type="evidence" value="ECO:0007669"/>
    <property type="project" value="UniProtKB-EC"/>
</dbReference>